<gene>
    <name evidence="1" type="ORF">IAB93_08305</name>
</gene>
<comment type="caution">
    <text evidence="1">The sequence shown here is derived from an EMBL/GenBank/DDBJ whole genome shotgun (WGS) entry which is preliminary data.</text>
</comment>
<evidence type="ECO:0000313" key="1">
    <source>
        <dbReference type="EMBL" id="MBO8465977.1"/>
    </source>
</evidence>
<evidence type="ECO:0000313" key="2">
    <source>
        <dbReference type="Proteomes" id="UP000823597"/>
    </source>
</evidence>
<reference evidence="1" key="2">
    <citation type="journal article" date="2021" name="PeerJ">
        <title>Extensive microbial diversity within the chicken gut microbiome revealed by metagenomics and culture.</title>
        <authorList>
            <person name="Gilroy R."/>
            <person name="Ravi A."/>
            <person name="Getino M."/>
            <person name="Pursley I."/>
            <person name="Horton D.L."/>
            <person name="Alikhan N.F."/>
            <person name="Baker D."/>
            <person name="Gharbi K."/>
            <person name="Hall N."/>
            <person name="Watson M."/>
            <person name="Adriaenssens E.M."/>
            <person name="Foster-Nyarko E."/>
            <person name="Jarju S."/>
            <person name="Secka A."/>
            <person name="Antonio M."/>
            <person name="Oren A."/>
            <person name="Chaudhuri R.R."/>
            <person name="La Ragione R."/>
            <person name="Hildebrand F."/>
            <person name="Pallen M.J."/>
        </authorList>
    </citation>
    <scope>NUCLEOTIDE SEQUENCE</scope>
    <source>
        <strain evidence="1">10037</strain>
    </source>
</reference>
<dbReference type="AlphaFoldDB" id="A0A9D9NA08"/>
<organism evidence="1 2">
    <name type="scientific">Candidatus Merdivivens pullistercoris</name>
    <dbReference type="NCBI Taxonomy" id="2840873"/>
    <lineage>
        <taxon>Bacteria</taxon>
        <taxon>Pseudomonadati</taxon>
        <taxon>Bacteroidota</taxon>
        <taxon>Bacteroidia</taxon>
        <taxon>Bacteroidales</taxon>
        <taxon>Muribaculaceae</taxon>
        <taxon>Muribaculaceae incertae sedis</taxon>
        <taxon>Candidatus Merdivivens</taxon>
    </lineage>
</organism>
<reference evidence="1" key="1">
    <citation type="submission" date="2020-10" db="EMBL/GenBank/DDBJ databases">
        <authorList>
            <person name="Gilroy R."/>
        </authorList>
    </citation>
    <scope>NUCLEOTIDE SEQUENCE</scope>
    <source>
        <strain evidence="1">10037</strain>
    </source>
</reference>
<evidence type="ECO:0008006" key="3">
    <source>
        <dbReference type="Google" id="ProtNLM"/>
    </source>
</evidence>
<sequence>MAAVLAVVSMPFMVSSCNGNGEASAEDVARMFMNCCLSGDMEGVYEYCSPSVAEEAEDIFGDKDDVDSNVNAVFREMLLQTEIVSGKTAKNGKDSAMVSLRMRGASGEYESSLLLVRSGEKGWEVQEIVKDQEL</sequence>
<dbReference type="Proteomes" id="UP000823597">
    <property type="component" value="Unassembled WGS sequence"/>
</dbReference>
<name>A0A9D9NA08_9BACT</name>
<dbReference type="EMBL" id="JADIME010000086">
    <property type="protein sequence ID" value="MBO8465977.1"/>
    <property type="molecule type" value="Genomic_DNA"/>
</dbReference>
<protein>
    <recommendedName>
        <fullName evidence="3">DUF4878 domain-containing protein</fullName>
    </recommendedName>
</protein>
<proteinExistence type="predicted"/>
<accession>A0A9D9NA08</accession>